<feature type="region of interest" description="Disordered" evidence="9">
    <location>
        <begin position="560"/>
        <end position="698"/>
    </location>
</feature>
<comment type="caution">
    <text evidence="10">The sequence shown here is derived from an EMBL/GenBank/DDBJ whole genome shotgun (WGS) entry which is preliminary data.</text>
</comment>
<dbReference type="GO" id="GO:0005930">
    <property type="term" value="C:axoneme"/>
    <property type="evidence" value="ECO:0007669"/>
    <property type="project" value="UniProtKB-SubCell"/>
</dbReference>
<gene>
    <name evidence="10" type="primary">rsph10b</name>
    <name evidence="10" type="ORF">N1851_013527</name>
</gene>
<dbReference type="EMBL" id="JAOPHQ010002353">
    <property type="protein sequence ID" value="KAK0147135.1"/>
    <property type="molecule type" value="Genomic_DNA"/>
</dbReference>
<protein>
    <submittedName>
        <fullName evidence="10">Radial spoke head 10 B</fullName>
    </submittedName>
</protein>
<evidence type="ECO:0000256" key="9">
    <source>
        <dbReference type="SAM" id="MobiDB-lite"/>
    </source>
</evidence>
<keyword evidence="6" id="KW-0969">Cilium</keyword>
<dbReference type="Proteomes" id="UP001174136">
    <property type="component" value="Unassembled WGS sequence"/>
</dbReference>
<feature type="compositionally biased region" description="Low complexity" evidence="9">
    <location>
        <begin position="605"/>
        <end position="617"/>
    </location>
</feature>
<evidence type="ECO:0000256" key="6">
    <source>
        <dbReference type="ARBA" id="ARBA00023069"/>
    </source>
</evidence>
<evidence type="ECO:0000256" key="2">
    <source>
        <dbReference type="ARBA" id="ARBA00004430"/>
    </source>
</evidence>
<evidence type="ECO:0000313" key="11">
    <source>
        <dbReference type="Proteomes" id="UP001174136"/>
    </source>
</evidence>
<evidence type="ECO:0000256" key="1">
    <source>
        <dbReference type="ARBA" id="ARBA00004230"/>
    </source>
</evidence>
<dbReference type="Gene3D" id="2.20.110.10">
    <property type="entry name" value="Histone H3 K4-specific methyltransferase SET7/9 N-terminal domain"/>
    <property type="match status" value="5"/>
</dbReference>
<keyword evidence="7" id="KW-0206">Cytoskeleton</keyword>
<proteinExistence type="predicted"/>
<dbReference type="GO" id="GO:0031514">
    <property type="term" value="C:motile cilium"/>
    <property type="evidence" value="ECO:0007669"/>
    <property type="project" value="UniProtKB-SubCell"/>
</dbReference>
<feature type="compositionally biased region" description="Basic and acidic residues" evidence="9">
    <location>
        <begin position="750"/>
        <end position="760"/>
    </location>
</feature>
<accession>A0AA47MVY1</accession>
<keyword evidence="8" id="KW-0966">Cell projection</keyword>
<sequence length="825" mass="92575">MHGEGVAHFPGGHVYKGVFSEGLLHGYGLYTWSDGVKYEVNHVDTWHGKYILNIKANLGEPLHFSDRKQGEFVANVPMGHGKYTWLDGSSYEGDIYNGIRHGIGTHRCAVSPVLYRGQWHRGKRQGKGVIYYSRDETSWYDGDWLGNKREGWGVRRYPSGNVYEGEWRDNARHGEGTMKWLTLGEQHAGTWSNGVQQGQGTHTWFVERAPGSQYPQSNEYKGAFVLGERHGRGSFHYASGERYQGEWRKNEKHGQGKFTFTNGRSIEREFADDRMVEVPQLGPGDPHHTPCGGPTHRLPRQGYASTLGPYMELDIDFLLEKLPASRRPSEHKQVEFAVLRHVTELRSVYSFYSRLGRAASPDNVFLLSRLQYWRLLRDCNVRRHGRTLAQLGRLAPGDEPPEEMVSPYTGILLPRLISSLVSVAYHTYHQALESQRNILAECFSKLMRDDVLPNAKNVKGFLFGNVARAGVAMSYMETCWRIYQAMSQDGHHAVTCRQLLLMFKDLNVFDAKLTPRKLLEVINAENPDPSNLSYCNLEQEVTFLEVFEVLLGCADVKRDEEAGEPPQRSQPSPDAVHPDPGGVRSSGQPPTDNGRPPLPDAAKVKSLSSTDDSSSKSQMEKSMEALNSSSFEKSEEGVKDHTMVGSKHNGQQESDPDDQVSSACVSVMMGQASALESESGHLHTSEATGQTGAVEKEAGESELDMWIQRTHLFFNQLFFPAYEHGRRLDQEVEDERRRQKAQRRIALAKAQEKARQREEELKAEEEEEKRRREEEEEAGADKSGVEDEVDGPSPVALTPVGSSTSLAPAAKGKRKKQFVSKGSLG</sequence>
<dbReference type="AlphaFoldDB" id="A0AA47MVY1"/>
<dbReference type="SUPFAM" id="SSF82185">
    <property type="entry name" value="Histone H3 K4-specific methyltransferase SET7/9 N-terminal domain"/>
    <property type="match status" value="4"/>
</dbReference>
<feature type="compositionally biased region" description="Polar residues" evidence="9">
    <location>
        <begin position="648"/>
        <end position="664"/>
    </location>
</feature>
<keyword evidence="5" id="KW-0282">Flagellum</keyword>
<feature type="compositionally biased region" description="Basic and acidic residues" evidence="9">
    <location>
        <begin position="768"/>
        <end position="785"/>
    </location>
</feature>
<dbReference type="PANTHER" id="PTHR46613">
    <property type="entry name" value="RADIAL SPOKE HEAD 10 HOMOLOG B-RELATED"/>
    <property type="match status" value="1"/>
</dbReference>
<organism evidence="10 11">
    <name type="scientific">Merluccius polli</name>
    <name type="common">Benguela hake</name>
    <name type="synonym">Merluccius cadenati</name>
    <dbReference type="NCBI Taxonomy" id="89951"/>
    <lineage>
        <taxon>Eukaryota</taxon>
        <taxon>Metazoa</taxon>
        <taxon>Chordata</taxon>
        <taxon>Craniata</taxon>
        <taxon>Vertebrata</taxon>
        <taxon>Euteleostomi</taxon>
        <taxon>Actinopterygii</taxon>
        <taxon>Neopterygii</taxon>
        <taxon>Teleostei</taxon>
        <taxon>Neoteleostei</taxon>
        <taxon>Acanthomorphata</taxon>
        <taxon>Zeiogadaria</taxon>
        <taxon>Gadariae</taxon>
        <taxon>Gadiformes</taxon>
        <taxon>Gadoidei</taxon>
        <taxon>Merlucciidae</taxon>
        <taxon>Merluccius</taxon>
    </lineage>
</organism>
<name>A0AA47MVY1_MERPO</name>
<comment type="subcellular location">
    <subcellularLocation>
        <location evidence="1">Cell projection</location>
        <location evidence="1">Cilium</location>
        <location evidence="1">Flagellum</location>
    </subcellularLocation>
    <subcellularLocation>
        <location evidence="2">Cytoplasm</location>
        <location evidence="2">Cytoskeleton</location>
        <location evidence="2">Cilium axoneme</location>
    </subcellularLocation>
</comment>
<keyword evidence="11" id="KW-1185">Reference proteome</keyword>
<dbReference type="SMART" id="SM00698">
    <property type="entry name" value="MORN"/>
    <property type="match status" value="8"/>
</dbReference>
<evidence type="ECO:0000313" key="10">
    <source>
        <dbReference type="EMBL" id="KAK0147135.1"/>
    </source>
</evidence>
<feature type="compositionally biased region" description="Basic and acidic residues" evidence="9">
    <location>
        <begin position="632"/>
        <end position="642"/>
    </location>
</feature>
<keyword evidence="4" id="KW-0677">Repeat</keyword>
<evidence type="ECO:0000256" key="7">
    <source>
        <dbReference type="ARBA" id="ARBA00023212"/>
    </source>
</evidence>
<feature type="region of interest" description="Disordered" evidence="9">
    <location>
        <begin position="743"/>
        <end position="825"/>
    </location>
</feature>
<evidence type="ECO:0000256" key="3">
    <source>
        <dbReference type="ARBA" id="ARBA00022490"/>
    </source>
</evidence>
<evidence type="ECO:0000256" key="8">
    <source>
        <dbReference type="ARBA" id="ARBA00023273"/>
    </source>
</evidence>
<evidence type="ECO:0000256" key="4">
    <source>
        <dbReference type="ARBA" id="ARBA00022737"/>
    </source>
</evidence>
<reference evidence="10" key="1">
    <citation type="journal article" date="2023" name="Front. Mar. Sci.">
        <title>A new Merluccius polli reference genome to investigate the effects of global change in West African waters.</title>
        <authorList>
            <person name="Mateo J.L."/>
            <person name="Blanco-Fernandez C."/>
            <person name="Garcia-Vazquez E."/>
            <person name="Machado-Schiaffino G."/>
        </authorList>
    </citation>
    <scope>NUCLEOTIDE SEQUENCE</scope>
    <source>
        <strain evidence="10">C29</strain>
        <tissue evidence="10">Fin</tissue>
    </source>
</reference>
<dbReference type="InterPro" id="IPR003409">
    <property type="entry name" value="MORN"/>
</dbReference>
<dbReference type="PANTHER" id="PTHR46613:SF1">
    <property type="entry name" value="RADIAL SPOKE HEAD 10 HOMOLOG B-RELATED"/>
    <property type="match status" value="1"/>
</dbReference>
<evidence type="ECO:0000256" key="5">
    <source>
        <dbReference type="ARBA" id="ARBA00022846"/>
    </source>
</evidence>
<dbReference type="Pfam" id="PF02493">
    <property type="entry name" value="MORN"/>
    <property type="match status" value="9"/>
</dbReference>
<keyword evidence="3" id="KW-0963">Cytoplasm</keyword>